<comment type="caution">
    <text evidence="3">The sequence shown here is derived from an EMBL/GenBank/DDBJ whole genome shotgun (WGS) entry which is preliminary data.</text>
</comment>
<dbReference type="EMBL" id="AUXT01000188">
    <property type="protein sequence ID" value="KZN44708.1"/>
    <property type="molecule type" value="Genomic_DNA"/>
</dbReference>
<evidence type="ECO:0000259" key="1">
    <source>
        <dbReference type="Pfam" id="PF01973"/>
    </source>
</evidence>
<dbReference type="AlphaFoldDB" id="A0A166ZVG5"/>
<protein>
    <recommendedName>
        <fullName evidence="5">DUF115 domain-containing protein</fullName>
    </recommendedName>
</protein>
<feature type="domain" description="6-hydroxymethylpterin diphosphokinase MptE-like" evidence="1">
    <location>
        <begin position="231"/>
        <end position="401"/>
    </location>
</feature>
<feature type="domain" description="Glycosyltransferase Maf N-terminal" evidence="2">
    <location>
        <begin position="34"/>
        <end position="208"/>
    </location>
</feature>
<dbReference type="OrthoDB" id="7254531at2"/>
<dbReference type="PANTHER" id="PTHR41786">
    <property type="entry name" value="MOTILITY ACCESSORY FACTOR MAF"/>
    <property type="match status" value="1"/>
</dbReference>
<dbReference type="PATRIC" id="fig|1365253.3.peg.3951"/>
<organism evidence="3 4">
    <name type="scientific">Pseudoalteromonas luteoviolacea NCIMB 1942</name>
    <dbReference type="NCBI Taxonomy" id="1365253"/>
    <lineage>
        <taxon>Bacteria</taxon>
        <taxon>Pseudomonadati</taxon>
        <taxon>Pseudomonadota</taxon>
        <taxon>Gammaproteobacteria</taxon>
        <taxon>Alteromonadales</taxon>
        <taxon>Pseudoalteromonadaceae</taxon>
        <taxon>Pseudoalteromonas</taxon>
    </lineage>
</organism>
<reference evidence="3 4" key="1">
    <citation type="submission" date="2013-07" db="EMBL/GenBank/DDBJ databases">
        <title>Comparative Genomic and Metabolomic Analysis of Twelve Strains of Pseudoalteromonas luteoviolacea.</title>
        <authorList>
            <person name="Vynne N.G."/>
            <person name="Mansson M."/>
            <person name="Gram L."/>
        </authorList>
    </citation>
    <scope>NUCLEOTIDE SEQUENCE [LARGE SCALE GENOMIC DNA]</scope>
    <source>
        <strain evidence="3 4">NCIMB 1942</strain>
    </source>
</reference>
<dbReference type="PANTHER" id="PTHR41786:SF1">
    <property type="entry name" value="6-HYDROXYMETHYLPTERIN DIPHOSPHOKINASE MPTE-LIKE DOMAIN-CONTAINING PROTEIN"/>
    <property type="match status" value="1"/>
</dbReference>
<evidence type="ECO:0008006" key="5">
    <source>
        <dbReference type="Google" id="ProtNLM"/>
    </source>
</evidence>
<dbReference type="Proteomes" id="UP000076587">
    <property type="component" value="Unassembled WGS sequence"/>
</dbReference>
<gene>
    <name evidence="3" type="ORF">N482_16080</name>
</gene>
<evidence type="ECO:0000313" key="4">
    <source>
        <dbReference type="Proteomes" id="UP000076587"/>
    </source>
</evidence>
<dbReference type="InterPro" id="IPR045376">
    <property type="entry name" value="Maf_N"/>
</dbReference>
<dbReference type="RefSeq" id="WP_063378352.1">
    <property type="nucleotide sequence ID" value="NZ_AUXT01000188.1"/>
</dbReference>
<proteinExistence type="predicted"/>
<sequence>MEFINHNYGLLKQHLSHDFYHQLLCQNTKDTQVYQNNFYGSDAKKSCEDQASLFLKHPTHLRLNYLSDNATKNTHQKCINGLNLVAKELGCNPNSKPQRGTLLVLGLGAGYHIHKLLSLIHYTDVIVVESNIEQYATACANIDLNSIERECKTRHGSLTFFNLTSYEQFIGQLRAYVNKRGANTLVDISLYRHYSTPLFDQIYTEFKQWRNNLASMWGFFEDELLGLTHSIENSKLCAVNSHENVFDDYSNIPVAVIGNGPSLDKNLEKLRQDSANMIVASCGTALGALLKEGIIPDFHIEMERTPANYYLKERQLTDHRLKDVALVTLSTVYPKLINQFHHKIVFTKGNDLGSELFSNGLTTIKPLFHCNPTVTNMAAAAFSRLGFNKLILLGCDYGYVDPNAHHSQLSDYFNSASDLSQAKFDAELKVKGNFREYVYSSRIFNEARLAQEKLIKLTPKLKVYNTSDGALIMGAKSIDYDKLVIEASEKHKVMHSVFTYTQNGERTSANDIKLLEKVITSIKALQRKIQSAPSIVDILNELNLAVQTLYANYNQINKLLLSGTLKYVVATIASHINHLPINMWPQYAIKARDYIDSMLAEVLQKLFPITT</sequence>
<dbReference type="Pfam" id="PF20157">
    <property type="entry name" value="Maf_flag10_N"/>
    <property type="match status" value="1"/>
</dbReference>
<evidence type="ECO:0000313" key="3">
    <source>
        <dbReference type="EMBL" id="KZN44708.1"/>
    </source>
</evidence>
<dbReference type="InterPro" id="IPR002826">
    <property type="entry name" value="MptE-like"/>
</dbReference>
<evidence type="ECO:0000259" key="2">
    <source>
        <dbReference type="Pfam" id="PF20157"/>
    </source>
</evidence>
<dbReference type="Pfam" id="PF01973">
    <property type="entry name" value="MptE-like"/>
    <property type="match status" value="1"/>
</dbReference>
<name>A0A166ZVG5_9GAMM</name>
<accession>A0A166ZVG5</accession>